<keyword evidence="6 8" id="KW-0472">Membrane</keyword>
<keyword evidence="13" id="KW-0675">Receptor</keyword>
<feature type="chain" id="PRO_5011772841" evidence="10">
    <location>
        <begin position="25"/>
        <end position="891"/>
    </location>
</feature>
<dbReference type="Pfam" id="PF00593">
    <property type="entry name" value="TonB_dep_Rec_b-barrel"/>
    <property type="match status" value="1"/>
</dbReference>
<comment type="similarity">
    <text evidence="8 9">Belongs to the TonB-dependent receptor family.</text>
</comment>
<feature type="domain" description="TonB-dependent receptor-like beta-barrel" evidence="11">
    <location>
        <begin position="385"/>
        <end position="861"/>
    </location>
</feature>
<dbReference type="OrthoDB" id="127311at2"/>
<keyword evidence="3 8" id="KW-1134">Transmembrane beta strand</keyword>
<dbReference type="Gene3D" id="2.170.130.10">
    <property type="entry name" value="TonB-dependent receptor, plug domain"/>
    <property type="match status" value="1"/>
</dbReference>
<dbReference type="PANTHER" id="PTHR32552:SF90">
    <property type="entry name" value="METAL-PSEUDOPALINE RECEPTOR CNTO"/>
    <property type="match status" value="1"/>
</dbReference>
<keyword evidence="10" id="KW-0732">Signal</keyword>
<dbReference type="Gene3D" id="3.55.50.30">
    <property type="match status" value="1"/>
</dbReference>
<keyword evidence="4 8" id="KW-0812">Transmembrane</keyword>
<organism evidence="13 14">
    <name type="scientific">Pseudoalteromonas denitrificans DSM 6059</name>
    <dbReference type="NCBI Taxonomy" id="1123010"/>
    <lineage>
        <taxon>Bacteria</taxon>
        <taxon>Pseudomonadati</taxon>
        <taxon>Pseudomonadota</taxon>
        <taxon>Gammaproteobacteria</taxon>
        <taxon>Alteromonadales</taxon>
        <taxon>Pseudoalteromonadaceae</taxon>
        <taxon>Pseudoalteromonas</taxon>
    </lineage>
</organism>
<dbReference type="InterPro" id="IPR000531">
    <property type="entry name" value="Beta-barrel_TonB"/>
</dbReference>
<dbReference type="InterPro" id="IPR037066">
    <property type="entry name" value="Plug_dom_sf"/>
</dbReference>
<proteinExistence type="inferred from homology"/>
<evidence type="ECO:0000256" key="9">
    <source>
        <dbReference type="RuleBase" id="RU003357"/>
    </source>
</evidence>
<dbReference type="InterPro" id="IPR036942">
    <property type="entry name" value="Beta-barrel_TonB_sf"/>
</dbReference>
<feature type="domain" description="TonB-dependent receptor plug" evidence="12">
    <location>
        <begin position="151"/>
        <end position="252"/>
    </location>
</feature>
<keyword evidence="14" id="KW-1185">Reference proteome</keyword>
<dbReference type="Pfam" id="PF07715">
    <property type="entry name" value="Plug"/>
    <property type="match status" value="1"/>
</dbReference>
<dbReference type="InterPro" id="IPR039426">
    <property type="entry name" value="TonB-dep_rcpt-like"/>
</dbReference>
<dbReference type="STRING" id="1123010.SAMN02745724_01441"/>
<dbReference type="Gene3D" id="2.40.170.20">
    <property type="entry name" value="TonB-dependent receptor, beta-barrel domain"/>
    <property type="match status" value="1"/>
</dbReference>
<feature type="signal peptide" evidence="10">
    <location>
        <begin position="1"/>
        <end position="24"/>
    </location>
</feature>
<reference evidence="13 14" key="1">
    <citation type="submission" date="2016-10" db="EMBL/GenBank/DDBJ databases">
        <authorList>
            <person name="de Groot N.N."/>
        </authorList>
    </citation>
    <scope>NUCLEOTIDE SEQUENCE [LARGE SCALE GENOMIC DNA]</scope>
    <source>
        <strain evidence="13 14">DSM 6059</strain>
    </source>
</reference>
<evidence type="ECO:0000313" key="13">
    <source>
        <dbReference type="EMBL" id="SFC32812.1"/>
    </source>
</evidence>
<evidence type="ECO:0000256" key="8">
    <source>
        <dbReference type="PROSITE-ProRule" id="PRU01360"/>
    </source>
</evidence>
<evidence type="ECO:0000256" key="1">
    <source>
        <dbReference type="ARBA" id="ARBA00004571"/>
    </source>
</evidence>
<dbReference type="GO" id="GO:0015344">
    <property type="term" value="F:siderophore uptake transmembrane transporter activity"/>
    <property type="evidence" value="ECO:0007669"/>
    <property type="project" value="TreeGrafter"/>
</dbReference>
<dbReference type="PANTHER" id="PTHR32552">
    <property type="entry name" value="FERRICHROME IRON RECEPTOR-RELATED"/>
    <property type="match status" value="1"/>
</dbReference>
<keyword evidence="7 8" id="KW-0998">Cell outer membrane</keyword>
<dbReference type="SUPFAM" id="SSF56935">
    <property type="entry name" value="Porins"/>
    <property type="match status" value="1"/>
</dbReference>
<dbReference type="AlphaFoldDB" id="A0A1I1IAJ1"/>
<name>A0A1I1IAJ1_9GAMM</name>
<evidence type="ECO:0000256" key="6">
    <source>
        <dbReference type="ARBA" id="ARBA00023136"/>
    </source>
</evidence>
<evidence type="ECO:0000259" key="11">
    <source>
        <dbReference type="Pfam" id="PF00593"/>
    </source>
</evidence>
<dbReference type="RefSeq" id="WP_091982286.1">
    <property type="nucleotide sequence ID" value="NZ_FOLO01000007.1"/>
</dbReference>
<sequence>MLGKTTFKISTLALAISISSSVVALEQSKTISIKQQSLSNALTSLAKQTDIQIFARDKVINGLNVGAVDQAKSVKEALVQLLKNTNLEAHWISDTDVVIKHKKQNIKAHSIVKPSNNLVRNNKSLEHISIYGRHNKLILESGTATKSNMSLMETPAAIVVVDKFLLDEQSTSTLQDSLRNISGLTHSGNNYGIGDNLIIRGLGANYIYDGMYGGAGLGNSYNPTRSTTNVESIEVLKGPATGLYGTGSAGGVINLVEKKPLDKPFYQVKATVGQWDNHSMMLDATSAINDSMAYRFVANIEETDGYRSLSSARNEMYASLRLNLPQDQELIFSTAFIDDKNQVDSIGHPVRILNLDSINANPGEITWQDLINDSDSDNDKIIGLQLSDAQRQDLANSLNPNDGLKPYDLGSQGLISPMSKPNEGKELRLKVSHTIDFSNDTSLHQQVQFRDYDTDFIRQTGAFNYVYWDRNGEINANPRAPLVIDNIIYPFSARRQQYRRSDASETSWQYFADFSTSWSLGRFEGEHLASANYEKRSMEVKSWSLSDADANSSSDPLPYIFDIRNPNWPTKSFMASDPTLTANYDSSVTSYGVSFQEVLYFNDILTGRFGLAHSKIEQTYQHKGTPKRPDIAQEEDYSDSGITFNFGLNYRLTDEFASFVNYSKGRTASSILGFSDIPDSESKSFDLGIRFTAFDEELLASLIYFETRKTNINRAHPLYNDDPKDTDYNISVPKYVFDNEDNTQGYEFDMNMALNDVWSMNFNATYQDAIEIRNQNDTPESGQRKGIPKKFASIWTSYSHSISELNNPIKFSLGITYTGQRSINSNAFGLPDSTIDSYTVLDAAISYDVENWNIQLNLRNLTDETYYAKALFIGGLPGDSRNAKLTARYTF</sequence>
<evidence type="ECO:0000259" key="12">
    <source>
        <dbReference type="Pfam" id="PF07715"/>
    </source>
</evidence>
<evidence type="ECO:0000256" key="5">
    <source>
        <dbReference type="ARBA" id="ARBA00023077"/>
    </source>
</evidence>
<dbReference type="PROSITE" id="PS52016">
    <property type="entry name" value="TONB_DEPENDENT_REC_3"/>
    <property type="match status" value="1"/>
</dbReference>
<dbReference type="Proteomes" id="UP000198862">
    <property type="component" value="Unassembled WGS sequence"/>
</dbReference>
<gene>
    <name evidence="13" type="ORF">SAMN02745724_01441</name>
</gene>
<dbReference type="GO" id="GO:0009279">
    <property type="term" value="C:cell outer membrane"/>
    <property type="evidence" value="ECO:0007669"/>
    <property type="project" value="UniProtKB-SubCell"/>
</dbReference>
<evidence type="ECO:0000256" key="2">
    <source>
        <dbReference type="ARBA" id="ARBA00022448"/>
    </source>
</evidence>
<dbReference type="InterPro" id="IPR012910">
    <property type="entry name" value="Plug_dom"/>
</dbReference>
<evidence type="ECO:0000256" key="4">
    <source>
        <dbReference type="ARBA" id="ARBA00022692"/>
    </source>
</evidence>
<keyword evidence="5 9" id="KW-0798">TonB box</keyword>
<evidence type="ECO:0000313" key="14">
    <source>
        <dbReference type="Proteomes" id="UP000198862"/>
    </source>
</evidence>
<protein>
    <submittedName>
        <fullName evidence="13">Outer membrane receptor for ferric coprogen and ferric-rhodotorulic acid</fullName>
    </submittedName>
</protein>
<evidence type="ECO:0000256" key="3">
    <source>
        <dbReference type="ARBA" id="ARBA00022452"/>
    </source>
</evidence>
<comment type="subcellular location">
    <subcellularLocation>
        <location evidence="1 8">Cell outer membrane</location>
        <topology evidence="1 8">Multi-pass membrane protein</topology>
    </subcellularLocation>
</comment>
<accession>A0A1I1IAJ1</accession>
<dbReference type="EMBL" id="FOLO01000007">
    <property type="protein sequence ID" value="SFC32812.1"/>
    <property type="molecule type" value="Genomic_DNA"/>
</dbReference>
<keyword evidence="2 8" id="KW-0813">Transport</keyword>
<evidence type="ECO:0000256" key="7">
    <source>
        <dbReference type="ARBA" id="ARBA00023237"/>
    </source>
</evidence>
<evidence type="ECO:0000256" key="10">
    <source>
        <dbReference type="SAM" id="SignalP"/>
    </source>
</evidence>